<sequence>MTRAHMLDSSPTGTRDELFPALGGDPTPGRAQVAADAAAELMSVADRLRQAHTALSGIGYSDGIWRGEAANAFRSRVGELPAQLDTAGESLRKASNALDGWSSDLASFQRNATTLEAEAAAAKRAVADAERHPGWAEQGRTYTDPHELSAAQARLDAATDSVRRAKNELDAIIEQAKALSRRHQELALAIAAQLRAAADEAPDQGFFERLGDLIGDVIDIHKQMAEMVVEFIKEHADVIEKISDGLSTASTVIAVAGTVVAATGIGGPVAVALLGTSAALSGAALIGHATVAAASDEPIGIDTVKTLASDAVGAIPPLKVLGESVRYTITAGKVTETLGVI</sequence>
<reference evidence="4 5" key="1">
    <citation type="submission" date="2016-10" db="EMBL/GenBank/DDBJ databases">
        <authorList>
            <person name="de Groot N.N."/>
        </authorList>
    </citation>
    <scope>NUCLEOTIDE SEQUENCE [LARGE SCALE GENOMIC DNA]</scope>
    <source>
        <strain evidence="4 5">DSM 44892</strain>
    </source>
</reference>
<dbReference type="AlphaFoldDB" id="A0A1G8RQ33"/>
<evidence type="ECO:0000256" key="2">
    <source>
        <dbReference type="SAM" id="MobiDB-lite"/>
    </source>
</evidence>
<evidence type="ECO:0000313" key="5">
    <source>
        <dbReference type="Proteomes" id="UP000183263"/>
    </source>
</evidence>
<dbReference type="Pfam" id="PF21725">
    <property type="entry name" value="T7SS_signal"/>
    <property type="match status" value="1"/>
</dbReference>
<feature type="domain" description="Putative T7SS secretion signal" evidence="3">
    <location>
        <begin position="30"/>
        <end position="204"/>
    </location>
</feature>
<dbReference type="Proteomes" id="UP000183263">
    <property type="component" value="Unassembled WGS sequence"/>
</dbReference>
<feature type="region of interest" description="Disordered" evidence="2">
    <location>
        <begin position="1"/>
        <end position="25"/>
    </location>
</feature>
<evidence type="ECO:0000259" key="3">
    <source>
        <dbReference type="Pfam" id="PF21725"/>
    </source>
</evidence>
<protein>
    <recommendedName>
        <fullName evidence="3">Putative T7SS secretion signal domain-containing protein</fullName>
    </recommendedName>
</protein>
<evidence type="ECO:0000313" key="4">
    <source>
        <dbReference type="EMBL" id="SDJ19194.1"/>
    </source>
</evidence>
<name>A0A1G8RQ33_9NOCA</name>
<keyword evidence="1" id="KW-0175">Coiled coil</keyword>
<dbReference type="EMBL" id="FNDN01000018">
    <property type="protein sequence ID" value="SDJ19194.1"/>
    <property type="molecule type" value="Genomic_DNA"/>
</dbReference>
<dbReference type="Gene3D" id="1.10.287.1490">
    <property type="match status" value="1"/>
</dbReference>
<dbReference type="InterPro" id="IPR049082">
    <property type="entry name" value="T7SS_signal"/>
</dbReference>
<accession>A0A1G8RQ33</accession>
<keyword evidence="5" id="KW-1185">Reference proteome</keyword>
<gene>
    <name evidence="4" type="ORF">SAMN05444695_11872</name>
</gene>
<organism evidence="4 5">
    <name type="scientific">Rhodococcus triatomae</name>
    <dbReference type="NCBI Taxonomy" id="300028"/>
    <lineage>
        <taxon>Bacteria</taxon>
        <taxon>Bacillati</taxon>
        <taxon>Actinomycetota</taxon>
        <taxon>Actinomycetes</taxon>
        <taxon>Mycobacteriales</taxon>
        <taxon>Nocardiaceae</taxon>
        <taxon>Rhodococcus</taxon>
    </lineage>
</organism>
<evidence type="ECO:0000256" key="1">
    <source>
        <dbReference type="SAM" id="Coils"/>
    </source>
</evidence>
<feature type="coiled-coil region" evidence="1">
    <location>
        <begin position="105"/>
        <end position="182"/>
    </location>
</feature>
<proteinExistence type="predicted"/>